<dbReference type="InterPro" id="IPR029058">
    <property type="entry name" value="AB_hydrolase_fold"/>
</dbReference>
<evidence type="ECO:0000259" key="1">
    <source>
        <dbReference type="Pfam" id="PF06850"/>
    </source>
</evidence>
<sequence length="419" mass="47665">MLYQLHQAYTQTVAPINAYMQHMRNLCTQPWSPLSYTMTGKTIAAAAEIVERITENYHKPEFGIKYADICGNKIAVTEEVVVDKPFCKLRHFKRNATFNQPKLLMVAPLSGHHATLLRGTVEHLIADHEVYITDWENVRDVPVSEGGFSLDDYISYLIDFCEFLSDVHIVAICQATVPTIVAATVMAERKVDFQPKSMTLLGGPIDTRISPTDVNDYAISKELQWFEENVICTVPDTYAGVGQKVYPGFIQLTGFLSMNYNSHVHKHFTFFGDLIKGDGDSAENHRKFYNEYLAVMDMPADYYLDTIRRVFIEHQLPQGKMEYQGKVIDCAKVNQVALLTIEGENDDITGVGQTEAAHRILTGIPEDMKFHYVQEDVGHYGVFNGRRFRQEIGPLIRRFITTYDQVEGKSKEQTRKQAL</sequence>
<organism evidence="2 3">
    <name type="scientific">Thalassomonas haliotis</name>
    <dbReference type="NCBI Taxonomy" id="485448"/>
    <lineage>
        <taxon>Bacteria</taxon>
        <taxon>Pseudomonadati</taxon>
        <taxon>Pseudomonadota</taxon>
        <taxon>Gammaproteobacteria</taxon>
        <taxon>Alteromonadales</taxon>
        <taxon>Colwelliaceae</taxon>
        <taxon>Thalassomonas</taxon>
    </lineage>
</organism>
<dbReference type="PIRSF" id="PIRSF020818">
    <property type="entry name" value="PHB_depoly_PhaZ"/>
    <property type="match status" value="1"/>
</dbReference>
<dbReference type="InterPro" id="IPR010915">
    <property type="entry name" value="PHB_depoly_PhaZ"/>
</dbReference>
<dbReference type="EMBL" id="CP059693">
    <property type="protein sequence ID" value="WDE10214.1"/>
    <property type="molecule type" value="Genomic_DNA"/>
</dbReference>
<dbReference type="Pfam" id="PF06850">
    <property type="entry name" value="PHB_depo_C"/>
    <property type="match status" value="1"/>
</dbReference>
<dbReference type="SUPFAM" id="SSF53474">
    <property type="entry name" value="alpha/beta-Hydrolases"/>
    <property type="match status" value="1"/>
</dbReference>
<gene>
    <name evidence="2" type="primary">phaZ</name>
    <name evidence="2" type="ORF">H3N35_18275</name>
</gene>
<feature type="domain" description="PHB de-polymerase C-terminal" evidence="1">
    <location>
        <begin position="202"/>
        <end position="403"/>
    </location>
</feature>
<evidence type="ECO:0000313" key="2">
    <source>
        <dbReference type="EMBL" id="WDE10214.1"/>
    </source>
</evidence>
<evidence type="ECO:0000313" key="3">
    <source>
        <dbReference type="Proteomes" id="UP001215231"/>
    </source>
</evidence>
<name>A0ABY7V9D4_9GAMM</name>
<dbReference type="PANTHER" id="PTHR36837">
    <property type="entry name" value="POLY(3-HYDROXYALKANOATE) POLYMERASE SUBUNIT PHAC"/>
    <property type="match status" value="1"/>
</dbReference>
<dbReference type="InterPro" id="IPR051321">
    <property type="entry name" value="PHA/PHB_synthase"/>
</dbReference>
<reference evidence="2 3" key="1">
    <citation type="journal article" date="2022" name="Mar. Drugs">
        <title>Bioassay-Guided Fractionation Leads to the Detection of Cholic Acid Generated by the Rare Thalassomonas sp.</title>
        <authorList>
            <person name="Pheiffer F."/>
            <person name="Schneider Y.K."/>
            <person name="Hansen E.H."/>
            <person name="Andersen J.H."/>
            <person name="Isaksson J."/>
            <person name="Busche T."/>
            <person name="R C."/>
            <person name="Kalinowski J."/>
            <person name="Zyl L.V."/>
            <person name="Trindade M."/>
        </authorList>
    </citation>
    <scope>NUCLEOTIDE SEQUENCE [LARGE SCALE GENOMIC DNA]</scope>
    <source>
        <strain evidence="2 3">A5K-61T</strain>
    </source>
</reference>
<dbReference type="RefSeq" id="WP_274050234.1">
    <property type="nucleotide sequence ID" value="NZ_CP059693.1"/>
</dbReference>
<proteinExistence type="predicted"/>
<dbReference type="NCBIfam" id="TIGR01849">
    <property type="entry name" value="PHB_depoly_PhaZ"/>
    <property type="match status" value="1"/>
</dbReference>
<dbReference type="Proteomes" id="UP001215231">
    <property type="component" value="Chromosome"/>
</dbReference>
<keyword evidence="3" id="KW-1185">Reference proteome</keyword>
<dbReference type="InterPro" id="IPR009656">
    <property type="entry name" value="PHB_depo_C"/>
</dbReference>
<protein>
    <submittedName>
        <fullName evidence="2">Polyhydroxyalkanoate depolymerase</fullName>
    </submittedName>
</protein>
<dbReference type="PANTHER" id="PTHR36837:SF4">
    <property type="entry name" value="BLR0908 PROTEIN"/>
    <property type="match status" value="1"/>
</dbReference>
<accession>A0ABY7V9D4</accession>